<dbReference type="NCBIfam" id="TIGR00249">
    <property type="entry name" value="sixA"/>
    <property type="match status" value="1"/>
</dbReference>
<dbReference type="InterPro" id="IPR029033">
    <property type="entry name" value="His_PPase_superfam"/>
</dbReference>
<sequence length="162" mass="17383">MMAAPLLIMRHGEALSGFPDEQRVLSERGREEATAMGRWLAERPDSVKLRVIASPYTRAQQTAALVAEQFATTPDIDTLEIITPDDDPEAVVEWLLTQADDTPILLVSHMPLVAVLTGLLVEGRSDTGVGFATAAVAELTGDVWASGCLSLRSLTTPAQAKE</sequence>
<name>W1N423_9GAMM</name>
<dbReference type="eggNOG" id="COG2062">
    <property type="taxonomic scope" value="Bacteria"/>
</dbReference>
<dbReference type="GO" id="GO:0101006">
    <property type="term" value="F:protein histidine phosphatase activity"/>
    <property type="evidence" value="ECO:0007669"/>
    <property type="project" value="InterPro"/>
</dbReference>
<dbReference type="InterPro" id="IPR004449">
    <property type="entry name" value="SixA"/>
</dbReference>
<protein>
    <recommendedName>
        <fullName evidence="4">Phosphohistidine phosphatase</fullName>
    </recommendedName>
</protein>
<dbReference type="SMART" id="SM00855">
    <property type="entry name" value="PGAM"/>
    <property type="match status" value="1"/>
</dbReference>
<dbReference type="Gene3D" id="3.40.50.1240">
    <property type="entry name" value="Phosphoglycerate mutase-like"/>
    <property type="match status" value="1"/>
</dbReference>
<evidence type="ECO:0008006" key="4">
    <source>
        <dbReference type="Google" id="ProtNLM"/>
    </source>
</evidence>
<dbReference type="InterPro" id="IPR051021">
    <property type="entry name" value="Mito_Ser/Thr_phosphatase"/>
</dbReference>
<organism evidence="2 3">
    <name type="scientific">Halomonas huangheensis</name>
    <dbReference type="NCBI Taxonomy" id="1178482"/>
    <lineage>
        <taxon>Bacteria</taxon>
        <taxon>Pseudomonadati</taxon>
        <taxon>Pseudomonadota</taxon>
        <taxon>Gammaproteobacteria</taxon>
        <taxon>Oceanospirillales</taxon>
        <taxon>Halomonadaceae</taxon>
        <taxon>Halomonas</taxon>
    </lineage>
</organism>
<dbReference type="PANTHER" id="PTHR20935">
    <property type="entry name" value="PHOSPHOGLYCERATE MUTASE-RELATED"/>
    <property type="match status" value="1"/>
</dbReference>
<dbReference type="InterPro" id="IPR013078">
    <property type="entry name" value="His_Pase_superF_clade-1"/>
</dbReference>
<comment type="caution">
    <text evidence="2">The sequence shown here is derived from an EMBL/GenBank/DDBJ whole genome shotgun (WGS) entry which is preliminary data.</text>
</comment>
<dbReference type="SUPFAM" id="SSF53254">
    <property type="entry name" value="Phosphoglycerate mutase-like"/>
    <property type="match status" value="1"/>
</dbReference>
<dbReference type="EMBL" id="AVBC01000039">
    <property type="protein sequence ID" value="ERL50263.1"/>
    <property type="molecule type" value="Genomic_DNA"/>
</dbReference>
<gene>
    <name evidence="2" type="ORF">BJB45_03795</name>
</gene>
<evidence type="ECO:0000256" key="1">
    <source>
        <dbReference type="ARBA" id="ARBA00022801"/>
    </source>
</evidence>
<dbReference type="AlphaFoldDB" id="W1N423"/>
<evidence type="ECO:0000313" key="3">
    <source>
        <dbReference type="Proteomes" id="UP000019113"/>
    </source>
</evidence>
<reference evidence="2 3" key="1">
    <citation type="submission" date="2013-08" db="EMBL/GenBank/DDBJ databases">
        <title>draft genome of Halomonas huanghegensis, strain BJGMM-B45T.</title>
        <authorList>
            <person name="Miao C."/>
            <person name="Wan Y."/>
            <person name="Jin W."/>
        </authorList>
    </citation>
    <scope>NUCLEOTIDE SEQUENCE [LARGE SCALE GENOMIC DNA]</scope>
    <source>
        <strain evidence="2 3">BJGMM-B45</strain>
    </source>
</reference>
<proteinExistence type="predicted"/>
<dbReference type="PATRIC" id="fig|1178482.3.peg.3361"/>
<dbReference type="GO" id="GO:0005737">
    <property type="term" value="C:cytoplasm"/>
    <property type="evidence" value="ECO:0007669"/>
    <property type="project" value="InterPro"/>
</dbReference>
<evidence type="ECO:0000313" key="2">
    <source>
        <dbReference type="EMBL" id="ERL50263.1"/>
    </source>
</evidence>
<accession>W1N423</accession>
<keyword evidence="3" id="KW-1185">Reference proteome</keyword>
<dbReference type="STRING" id="1178482.AR456_05260"/>
<dbReference type="Pfam" id="PF00300">
    <property type="entry name" value="His_Phos_1"/>
    <property type="match status" value="1"/>
</dbReference>
<dbReference type="RefSeq" id="WP_021820314.1">
    <property type="nucleotide sequence ID" value="NZ_AVBC01000039.1"/>
</dbReference>
<dbReference type="Proteomes" id="UP000019113">
    <property type="component" value="Unassembled WGS sequence"/>
</dbReference>
<dbReference type="CDD" id="cd07040">
    <property type="entry name" value="HP"/>
    <property type="match status" value="1"/>
</dbReference>
<keyword evidence="1" id="KW-0378">Hydrolase</keyword>